<sequence length="88" mass="9991">MVRSGSHWDSGSTVRSVYRDPRHIRFPISITNQFTRIIFLQSLKRARPEGKQAGSRAEYTGGLTRATIPQKLRTVIFMSSPQPDGIQF</sequence>
<dbReference type="HOGENOM" id="CLU_2475134_0_0_1"/>
<gene>
    <name evidence="1" type="ORF">CY34DRAFT_810480</name>
</gene>
<reference evidence="1 2" key="1">
    <citation type="submission" date="2014-04" db="EMBL/GenBank/DDBJ databases">
        <authorList>
            <consortium name="DOE Joint Genome Institute"/>
            <person name="Kuo A."/>
            <person name="Ruytinx J."/>
            <person name="Rineau F."/>
            <person name="Colpaert J."/>
            <person name="Kohler A."/>
            <person name="Nagy L.G."/>
            <person name="Floudas D."/>
            <person name="Copeland A."/>
            <person name="Barry K.W."/>
            <person name="Cichocki N."/>
            <person name="Veneault-Fourrey C."/>
            <person name="LaButti K."/>
            <person name="Lindquist E.A."/>
            <person name="Lipzen A."/>
            <person name="Lundell T."/>
            <person name="Morin E."/>
            <person name="Murat C."/>
            <person name="Sun H."/>
            <person name="Tunlid A."/>
            <person name="Henrissat B."/>
            <person name="Grigoriev I.V."/>
            <person name="Hibbett D.S."/>
            <person name="Martin F."/>
            <person name="Nordberg H.P."/>
            <person name="Cantor M.N."/>
            <person name="Hua S.X."/>
        </authorList>
    </citation>
    <scope>NUCLEOTIDE SEQUENCE [LARGE SCALE GENOMIC DNA]</scope>
    <source>
        <strain evidence="1 2">UH-Slu-Lm8-n1</strain>
    </source>
</reference>
<organism evidence="1 2">
    <name type="scientific">Suillus luteus UH-Slu-Lm8-n1</name>
    <dbReference type="NCBI Taxonomy" id="930992"/>
    <lineage>
        <taxon>Eukaryota</taxon>
        <taxon>Fungi</taxon>
        <taxon>Dikarya</taxon>
        <taxon>Basidiomycota</taxon>
        <taxon>Agaricomycotina</taxon>
        <taxon>Agaricomycetes</taxon>
        <taxon>Agaricomycetidae</taxon>
        <taxon>Boletales</taxon>
        <taxon>Suillineae</taxon>
        <taxon>Suillaceae</taxon>
        <taxon>Suillus</taxon>
    </lineage>
</organism>
<reference evidence="2" key="2">
    <citation type="submission" date="2015-01" db="EMBL/GenBank/DDBJ databases">
        <title>Evolutionary Origins and Diversification of the Mycorrhizal Mutualists.</title>
        <authorList>
            <consortium name="DOE Joint Genome Institute"/>
            <consortium name="Mycorrhizal Genomics Consortium"/>
            <person name="Kohler A."/>
            <person name="Kuo A."/>
            <person name="Nagy L.G."/>
            <person name="Floudas D."/>
            <person name="Copeland A."/>
            <person name="Barry K.W."/>
            <person name="Cichocki N."/>
            <person name="Veneault-Fourrey C."/>
            <person name="LaButti K."/>
            <person name="Lindquist E.A."/>
            <person name="Lipzen A."/>
            <person name="Lundell T."/>
            <person name="Morin E."/>
            <person name="Murat C."/>
            <person name="Riley R."/>
            <person name="Ohm R."/>
            <person name="Sun H."/>
            <person name="Tunlid A."/>
            <person name="Henrissat B."/>
            <person name="Grigoriev I.V."/>
            <person name="Hibbett D.S."/>
            <person name="Martin F."/>
        </authorList>
    </citation>
    <scope>NUCLEOTIDE SEQUENCE [LARGE SCALE GENOMIC DNA]</scope>
    <source>
        <strain evidence="2">UH-Slu-Lm8-n1</strain>
    </source>
</reference>
<accession>A0A0D0AZI7</accession>
<dbReference type="AlphaFoldDB" id="A0A0D0AZI7"/>
<dbReference type="Proteomes" id="UP000054485">
    <property type="component" value="Unassembled WGS sequence"/>
</dbReference>
<feature type="non-terminal residue" evidence="1">
    <location>
        <position position="88"/>
    </location>
</feature>
<name>A0A0D0AZI7_9AGAM</name>
<dbReference type="EMBL" id="KN835465">
    <property type="protein sequence ID" value="KIK37258.1"/>
    <property type="molecule type" value="Genomic_DNA"/>
</dbReference>
<keyword evidence="2" id="KW-1185">Reference proteome</keyword>
<dbReference type="InParanoid" id="A0A0D0AZI7"/>
<evidence type="ECO:0000313" key="1">
    <source>
        <dbReference type="EMBL" id="KIK37258.1"/>
    </source>
</evidence>
<proteinExistence type="predicted"/>
<evidence type="ECO:0000313" key="2">
    <source>
        <dbReference type="Proteomes" id="UP000054485"/>
    </source>
</evidence>
<protein>
    <submittedName>
        <fullName evidence="1">Uncharacterized protein</fullName>
    </submittedName>
</protein>